<sequence>MIINGLKINYKIIGEGRPFLILHGWGSNFEKWQKVGELLVEKNLKVIIPDLPGFGESQKPTIAWNLDDYCNFVEEFVKILNLDKFFLL</sequence>
<feature type="domain" description="AB hydrolase-1" evidence="1">
    <location>
        <begin position="18"/>
        <end position="87"/>
    </location>
</feature>
<dbReference type="Proteomes" id="UP000228756">
    <property type="component" value="Unassembled WGS sequence"/>
</dbReference>
<dbReference type="SUPFAM" id="SSF53474">
    <property type="entry name" value="alpha/beta-Hydrolases"/>
    <property type="match status" value="1"/>
</dbReference>
<keyword evidence="2" id="KW-0378">Hydrolase</keyword>
<proteinExistence type="predicted"/>
<dbReference type="InterPro" id="IPR050266">
    <property type="entry name" value="AB_hydrolase_sf"/>
</dbReference>
<comment type="caution">
    <text evidence="2">The sequence shown here is derived from an EMBL/GenBank/DDBJ whole genome shotgun (WGS) entry which is preliminary data.</text>
</comment>
<dbReference type="Pfam" id="PF00561">
    <property type="entry name" value="Abhydrolase_1"/>
    <property type="match status" value="1"/>
</dbReference>
<dbReference type="EMBL" id="PFCJ01000032">
    <property type="protein sequence ID" value="PIR71923.1"/>
    <property type="molecule type" value="Genomic_DNA"/>
</dbReference>
<dbReference type="AlphaFoldDB" id="A0A2M6NRA3"/>
<organism evidence="2 3">
    <name type="scientific">Candidatus Nealsonbacteria bacterium CG10_big_fil_rev_8_21_14_0_10_36_24</name>
    <dbReference type="NCBI Taxonomy" id="1974710"/>
    <lineage>
        <taxon>Bacteria</taxon>
        <taxon>Candidatus Nealsoniibacteriota</taxon>
    </lineage>
</organism>
<dbReference type="GO" id="GO:0016787">
    <property type="term" value="F:hydrolase activity"/>
    <property type="evidence" value="ECO:0007669"/>
    <property type="project" value="UniProtKB-KW"/>
</dbReference>
<evidence type="ECO:0000313" key="3">
    <source>
        <dbReference type="Proteomes" id="UP000228756"/>
    </source>
</evidence>
<dbReference type="InterPro" id="IPR000073">
    <property type="entry name" value="AB_hydrolase_1"/>
</dbReference>
<gene>
    <name evidence="2" type="ORF">COU42_03060</name>
</gene>
<name>A0A2M6NRA3_9BACT</name>
<dbReference type="InterPro" id="IPR029058">
    <property type="entry name" value="AB_hydrolase_fold"/>
</dbReference>
<protein>
    <submittedName>
        <fullName evidence="2">Alpha/beta hydrolase</fullName>
    </submittedName>
</protein>
<feature type="non-terminal residue" evidence="2">
    <location>
        <position position="88"/>
    </location>
</feature>
<accession>A0A2M6NRA3</accession>
<evidence type="ECO:0000259" key="1">
    <source>
        <dbReference type="Pfam" id="PF00561"/>
    </source>
</evidence>
<evidence type="ECO:0000313" key="2">
    <source>
        <dbReference type="EMBL" id="PIR71923.1"/>
    </source>
</evidence>
<dbReference type="Gene3D" id="3.40.50.1820">
    <property type="entry name" value="alpha/beta hydrolase"/>
    <property type="match status" value="1"/>
</dbReference>
<reference evidence="3" key="1">
    <citation type="submission" date="2017-09" db="EMBL/GenBank/DDBJ databases">
        <title>Depth-based differentiation of microbial function through sediment-hosted aquifers and enrichment of novel symbionts in the deep terrestrial subsurface.</title>
        <authorList>
            <person name="Probst A.J."/>
            <person name="Ladd B."/>
            <person name="Jarett J.K."/>
            <person name="Geller-Mcgrath D.E."/>
            <person name="Sieber C.M.K."/>
            <person name="Emerson J.B."/>
            <person name="Anantharaman K."/>
            <person name="Thomas B.C."/>
            <person name="Malmstrom R."/>
            <person name="Stieglmeier M."/>
            <person name="Klingl A."/>
            <person name="Woyke T."/>
            <person name="Ryan C.M."/>
            <person name="Banfield J.F."/>
        </authorList>
    </citation>
    <scope>NUCLEOTIDE SEQUENCE [LARGE SCALE GENOMIC DNA]</scope>
</reference>
<dbReference type="PANTHER" id="PTHR43798">
    <property type="entry name" value="MONOACYLGLYCEROL LIPASE"/>
    <property type="match status" value="1"/>
</dbReference>